<feature type="region of interest" description="Disordered" evidence="2">
    <location>
        <begin position="308"/>
        <end position="331"/>
    </location>
</feature>
<comment type="similarity">
    <text evidence="1">Belongs to the RRP15 family.</text>
</comment>
<dbReference type="GO" id="GO:0030687">
    <property type="term" value="C:preribosome, large subunit precursor"/>
    <property type="evidence" value="ECO:0007669"/>
    <property type="project" value="TreeGrafter"/>
</dbReference>
<reference evidence="3 4" key="1">
    <citation type="journal article" date="2023" name="Life. Sci Alliance">
        <title>Evolutionary insights into 3D genome organization and epigenetic landscape of Vigna mungo.</title>
        <authorList>
            <person name="Junaid A."/>
            <person name="Singh B."/>
            <person name="Bhatia S."/>
        </authorList>
    </citation>
    <scope>NUCLEOTIDE SEQUENCE [LARGE SCALE GENOMIC DNA]</scope>
    <source>
        <strain evidence="3">Urdbean</strain>
    </source>
</reference>
<organism evidence="3 4">
    <name type="scientific">Vigna mungo</name>
    <name type="common">Black gram</name>
    <name type="synonym">Phaseolus mungo</name>
    <dbReference type="NCBI Taxonomy" id="3915"/>
    <lineage>
        <taxon>Eukaryota</taxon>
        <taxon>Viridiplantae</taxon>
        <taxon>Streptophyta</taxon>
        <taxon>Embryophyta</taxon>
        <taxon>Tracheophyta</taxon>
        <taxon>Spermatophyta</taxon>
        <taxon>Magnoliopsida</taxon>
        <taxon>eudicotyledons</taxon>
        <taxon>Gunneridae</taxon>
        <taxon>Pentapetalae</taxon>
        <taxon>rosids</taxon>
        <taxon>fabids</taxon>
        <taxon>Fabales</taxon>
        <taxon>Fabaceae</taxon>
        <taxon>Papilionoideae</taxon>
        <taxon>50 kb inversion clade</taxon>
        <taxon>NPAAA clade</taxon>
        <taxon>indigoferoid/millettioid clade</taxon>
        <taxon>Phaseoleae</taxon>
        <taxon>Vigna</taxon>
    </lineage>
</organism>
<evidence type="ECO:0000313" key="4">
    <source>
        <dbReference type="Proteomes" id="UP001374535"/>
    </source>
</evidence>
<sequence>MAEEMAMVESGRARRKFVKTQGRKKSGKKAKVMPSPHGQKKVKIDKKMKKLFRKRAREYNSDDEEDEAIVTAASETRRLASVTNKNNEEDGMESGDNQSEDEGAAAPLKTSNKNATDTNDHSSDDEGEDDNEIQPGITKFTEGCRAFKMAFRNIMKKSVPDDMLGPILSAHKKLVIEKLGEEQAERNIKGEAKKEKQMLAEKGHAKPATYLDSHEKFLISKSIAVLICSTTGIFLLLMWTFDVTMHQIGLLSVVKLFNAVNKAQTAQKGLNPSRNKDAKVYNSNYPMCMLAEIRKRAKQAFFSELGKPSLPSTGTSTKINEGTGKVEDQQPAWAPLRDNYMLTSSRLKDWDKMPLPSTHNFAYLQDKNVSDDFGRTSENSSSDED</sequence>
<dbReference type="PANTHER" id="PTHR13245:SF14">
    <property type="entry name" value="RRP15-LIKE PROTEIN"/>
    <property type="match status" value="1"/>
</dbReference>
<dbReference type="GO" id="GO:0000470">
    <property type="term" value="P:maturation of LSU-rRNA"/>
    <property type="evidence" value="ECO:0007669"/>
    <property type="project" value="TreeGrafter"/>
</dbReference>
<keyword evidence="4" id="KW-1185">Reference proteome</keyword>
<proteinExistence type="inferred from homology"/>
<feature type="compositionally biased region" description="Acidic residues" evidence="2">
    <location>
        <begin position="89"/>
        <end position="103"/>
    </location>
</feature>
<feature type="region of interest" description="Disordered" evidence="2">
    <location>
        <begin position="1"/>
        <end position="135"/>
    </location>
</feature>
<dbReference type="Proteomes" id="UP001374535">
    <property type="component" value="Chromosome 10"/>
</dbReference>
<feature type="region of interest" description="Disordered" evidence="2">
    <location>
        <begin position="364"/>
        <end position="385"/>
    </location>
</feature>
<feature type="compositionally biased region" description="Basic residues" evidence="2">
    <location>
        <begin position="38"/>
        <end position="56"/>
    </location>
</feature>
<feature type="compositionally biased region" description="Polar residues" evidence="2">
    <location>
        <begin position="376"/>
        <end position="385"/>
    </location>
</feature>
<evidence type="ECO:0000256" key="1">
    <source>
        <dbReference type="ARBA" id="ARBA00007462"/>
    </source>
</evidence>
<accession>A0AAQ3ML58</accession>
<feature type="compositionally biased region" description="Polar residues" evidence="2">
    <location>
        <begin position="310"/>
        <end position="320"/>
    </location>
</feature>
<name>A0AAQ3ML58_VIGMU</name>
<evidence type="ECO:0008006" key="5">
    <source>
        <dbReference type="Google" id="ProtNLM"/>
    </source>
</evidence>
<dbReference type="EMBL" id="CP144691">
    <property type="protein sequence ID" value="WVY93127.1"/>
    <property type="molecule type" value="Genomic_DNA"/>
</dbReference>
<dbReference type="GO" id="GO:0000460">
    <property type="term" value="P:maturation of 5.8S rRNA"/>
    <property type="evidence" value="ECO:0007669"/>
    <property type="project" value="TreeGrafter"/>
</dbReference>
<evidence type="ECO:0000256" key="2">
    <source>
        <dbReference type="SAM" id="MobiDB-lite"/>
    </source>
</evidence>
<dbReference type="InterPro" id="IPR012459">
    <property type="entry name" value="Rrp15"/>
</dbReference>
<evidence type="ECO:0000313" key="3">
    <source>
        <dbReference type="EMBL" id="WVY93127.1"/>
    </source>
</evidence>
<gene>
    <name evidence="3" type="ORF">V8G54_032215</name>
</gene>
<dbReference type="AlphaFoldDB" id="A0AAQ3ML58"/>
<dbReference type="Pfam" id="PF07890">
    <property type="entry name" value="Rrp15p"/>
    <property type="match status" value="1"/>
</dbReference>
<dbReference type="PANTHER" id="PTHR13245">
    <property type="entry name" value="RRP15-LIKE PROTEIN"/>
    <property type="match status" value="1"/>
</dbReference>
<feature type="compositionally biased region" description="Basic residues" evidence="2">
    <location>
        <begin position="13"/>
        <end position="31"/>
    </location>
</feature>
<protein>
    <recommendedName>
        <fullName evidence="5">RRP15-like protein</fullName>
    </recommendedName>
</protein>